<feature type="compositionally biased region" description="Basic and acidic residues" evidence="1">
    <location>
        <begin position="50"/>
        <end position="66"/>
    </location>
</feature>
<sequence length="111" mass="13013">MNRVSVCIVTESSSEPMDKKRIQCPPTSIKNSAISKQNTSEKFWVWTPGKRKEAIMSDQKKKENPKGHRNNQTRQRNASRKEWREAYLEQTGTPYRGQLKRWPLPDLPKND</sequence>
<accession>A0A0F9VGV9</accession>
<organism evidence="2">
    <name type="scientific">marine sediment metagenome</name>
    <dbReference type="NCBI Taxonomy" id="412755"/>
    <lineage>
        <taxon>unclassified sequences</taxon>
        <taxon>metagenomes</taxon>
        <taxon>ecological metagenomes</taxon>
    </lineage>
</organism>
<evidence type="ECO:0000256" key="1">
    <source>
        <dbReference type="SAM" id="MobiDB-lite"/>
    </source>
</evidence>
<comment type="caution">
    <text evidence="2">The sequence shown here is derived from an EMBL/GenBank/DDBJ whole genome shotgun (WGS) entry which is preliminary data.</text>
</comment>
<evidence type="ECO:0000313" key="2">
    <source>
        <dbReference type="EMBL" id="KKN99082.1"/>
    </source>
</evidence>
<protein>
    <submittedName>
        <fullName evidence="2">Uncharacterized protein</fullName>
    </submittedName>
</protein>
<dbReference type="AlphaFoldDB" id="A0A0F9VGV9"/>
<name>A0A0F9VGV9_9ZZZZ</name>
<proteinExistence type="predicted"/>
<dbReference type="EMBL" id="LAZR01000049">
    <property type="protein sequence ID" value="KKN99082.1"/>
    <property type="molecule type" value="Genomic_DNA"/>
</dbReference>
<reference evidence="2" key="1">
    <citation type="journal article" date="2015" name="Nature">
        <title>Complex archaea that bridge the gap between prokaryotes and eukaryotes.</title>
        <authorList>
            <person name="Spang A."/>
            <person name="Saw J.H."/>
            <person name="Jorgensen S.L."/>
            <person name="Zaremba-Niedzwiedzka K."/>
            <person name="Martijn J."/>
            <person name="Lind A.E."/>
            <person name="van Eijk R."/>
            <person name="Schleper C."/>
            <person name="Guy L."/>
            <person name="Ettema T.J."/>
        </authorList>
    </citation>
    <scope>NUCLEOTIDE SEQUENCE</scope>
</reference>
<feature type="compositionally biased region" description="Polar residues" evidence="1">
    <location>
        <begin position="25"/>
        <end position="35"/>
    </location>
</feature>
<feature type="region of interest" description="Disordered" evidence="1">
    <location>
        <begin position="47"/>
        <end position="111"/>
    </location>
</feature>
<gene>
    <name evidence="2" type="ORF">LCGC14_0143310</name>
</gene>
<feature type="region of interest" description="Disordered" evidence="1">
    <location>
        <begin position="1"/>
        <end position="35"/>
    </location>
</feature>